<evidence type="ECO:0000313" key="1">
    <source>
        <dbReference type="EMBL" id="SYX91777.1"/>
    </source>
</evidence>
<gene>
    <name evidence="1" type="ORF">CCOS865_04057</name>
</gene>
<dbReference type="Proteomes" id="UP000263595">
    <property type="component" value="Unassembled WGS sequence"/>
</dbReference>
<dbReference type="EMBL" id="UNOZ01000030">
    <property type="protein sequence ID" value="SYX91777.1"/>
    <property type="molecule type" value="Genomic_DNA"/>
</dbReference>
<proteinExistence type="predicted"/>
<accession>A0A383RXF8</accession>
<evidence type="ECO:0000313" key="2">
    <source>
        <dbReference type="Proteomes" id="UP000263595"/>
    </source>
</evidence>
<dbReference type="AlphaFoldDB" id="A0A383RXF8"/>
<reference evidence="2" key="1">
    <citation type="submission" date="2018-08" db="EMBL/GenBank/DDBJ databases">
        <authorList>
            <person name="Blom J."/>
        </authorList>
    </citation>
    <scope>NUCLEOTIDE SEQUENCE [LARGE SCALE GENOMIC DNA]</scope>
    <source>
        <strain evidence="2">CCOS 865</strain>
    </source>
</reference>
<sequence>MHTHGSNPNQMLIDIERPVTVRYLIKFLGQQFAITLGEPGATLQWFVTQQGFTLLHR</sequence>
<organism evidence="1 2">
    <name type="scientific">Pseudomonas reidholzensis</name>
    <dbReference type="NCBI Taxonomy" id="1785162"/>
    <lineage>
        <taxon>Bacteria</taxon>
        <taxon>Pseudomonadati</taxon>
        <taxon>Pseudomonadota</taxon>
        <taxon>Gammaproteobacteria</taxon>
        <taxon>Pseudomonadales</taxon>
        <taxon>Pseudomonadaceae</taxon>
        <taxon>Pseudomonas</taxon>
    </lineage>
</organism>
<protein>
    <submittedName>
        <fullName evidence="1">Uncharacterized protein</fullName>
    </submittedName>
</protein>
<keyword evidence="2" id="KW-1185">Reference proteome</keyword>
<name>A0A383RXF8_9PSED</name>